<dbReference type="InterPro" id="IPR036817">
    <property type="entry name" value="Transthyretin/HIU_hydrolase_sf"/>
</dbReference>
<comment type="subunit">
    <text evidence="4 7">Homotetramer.</text>
</comment>
<evidence type="ECO:0000259" key="8">
    <source>
        <dbReference type="SMART" id="SM00095"/>
    </source>
</evidence>
<keyword evidence="6 7" id="KW-0378">Hydrolase</keyword>
<gene>
    <name evidence="9" type="primary">uraH</name>
    <name evidence="9" type="ORF">ACFYTF_22390</name>
</gene>
<comment type="similarity">
    <text evidence="3 7">Belongs to the transthyretin family. 5-hydroxyisourate hydrolase subfamily.</text>
</comment>
<evidence type="ECO:0000256" key="4">
    <source>
        <dbReference type="ARBA" id="ARBA00011881"/>
    </source>
</evidence>
<dbReference type="PANTHER" id="PTHR10395:SF7">
    <property type="entry name" value="5-HYDROXYISOURATE HYDROLASE"/>
    <property type="match status" value="1"/>
</dbReference>
<dbReference type="EMBL" id="JBIAMX010000015">
    <property type="protein sequence ID" value="MFF0545587.1"/>
    <property type="molecule type" value="Genomic_DNA"/>
</dbReference>
<dbReference type="SUPFAM" id="SSF49472">
    <property type="entry name" value="Transthyretin (synonym: prealbumin)"/>
    <property type="match status" value="1"/>
</dbReference>
<evidence type="ECO:0000256" key="6">
    <source>
        <dbReference type="ARBA" id="ARBA00022801"/>
    </source>
</evidence>
<dbReference type="Gene3D" id="2.60.40.180">
    <property type="entry name" value="Transthyretin/hydroxyisourate hydrolase domain"/>
    <property type="match status" value="1"/>
</dbReference>
<protein>
    <recommendedName>
        <fullName evidence="7">5-hydroxyisourate hydrolase</fullName>
        <shortName evidence="7">HIU hydrolase</shortName>
        <shortName evidence="7">HIUHase</shortName>
        <ecNumber evidence="7">3.5.2.17</ecNumber>
    </recommendedName>
</protein>
<dbReference type="InterPro" id="IPR023418">
    <property type="entry name" value="Thyroxine_BS"/>
</dbReference>
<accession>A0ABW6PT34</accession>
<evidence type="ECO:0000256" key="2">
    <source>
        <dbReference type="ARBA" id="ARBA00002704"/>
    </source>
</evidence>
<dbReference type="Proteomes" id="UP001601444">
    <property type="component" value="Unassembled WGS sequence"/>
</dbReference>
<name>A0ABW6PT34_9NOCA</name>
<proteinExistence type="inferred from homology"/>
<evidence type="ECO:0000256" key="3">
    <source>
        <dbReference type="ARBA" id="ARBA00009850"/>
    </source>
</evidence>
<dbReference type="InterPro" id="IPR023416">
    <property type="entry name" value="Transthyretin/HIU_hydrolase_d"/>
</dbReference>
<dbReference type="PROSITE" id="PS00768">
    <property type="entry name" value="TRANSTHYRETIN_1"/>
    <property type="match status" value="1"/>
</dbReference>
<dbReference type="PANTHER" id="PTHR10395">
    <property type="entry name" value="URICASE AND TRANSTHYRETIN-RELATED"/>
    <property type="match status" value="1"/>
</dbReference>
<comment type="function">
    <text evidence="2">Catalyzes the hydrolysis of 5-hydroxyisourate (HIU) to 2-oxo-4-hydroxy-4-carboxy-5-ureidoimidazoline (OHCU).</text>
</comment>
<reference evidence="9 10" key="1">
    <citation type="submission" date="2024-10" db="EMBL/GenBank/DDBJ databases">
        <title>The Natural Products Discovery Center: Release of the First 8490 Sequenced Strains for Exploring Actinobacteria Biosynthetic Diversity.</title>
        <authorList>
            <person name="Kalkreuter E."/>
            <person name="Kautsar S.A."/>
            <person name="Yang D."/>
            <person name="Bader C.D."/>
            <person name="Teijaro C.N."/>
            <person name="Fluegel L."/>
            <person name="Davis C.M."/>
            <person name="Simpson J.R."/>
            <person name="Lauterbach L."/>
            <person name="Steele A.D."/>
            <person name="Gui C."/>
            <person name="Meng S."/>
            <person name="Li G."/>
            <person name="Viehrig K."/>
            <person name="Ye F."/>
            <person name="Su P."/>
            <person name="Kiefer A.F."/>
            <person name="Nichols A."/>
            <person name="Cepeda A.J."/>
            <person name="Yan W."/>
            <person name="Fan B."/>
            <person name="Jiang Y."/>
            <person name="Adhikari A."/>
            <person name="Zheng C.-J."/>
            <person name="Schuster L."/>
            <person name="Cowan T.M."/>
            <person name="Smanski M.J."/>
            <person name="Chevrette M.G."/>
            <person name="De Carvalho L.P.S."/>
            <person name="Shen B."/>
        </authorList>
    </citation>
    <scope>NUCLEOTIDE SEQUENCE [LARGE SCALE GENOMIC DNA]</scope>
    <source>
        <strain evidence="9 10">NPDC004045</strain>
    </source>
</reference>
<dbReference type="NCBIfam" id="TIGR02962">
    <property type="entry name" value="hdxy_isourate"/>
    <property type="match status" value="1"/>
</dbReference>
<comment type="caution">
    <text evidence="9">The sequence shown here is derived from an EMBL/GenBank/DDBJ whole genome shotgun (WGS) entry which is preliminary data.</text>
</comment>
<evidence type="ECO:0000256" key="5">
    <source>
        <dbReference type="ARBA" id="ARBA00022631"/>
    </source>
</evidence>
<feature type="domain" description="Transthyretin/hydroxyisourate hydrolase" evidence="8">
    <location>
        <begin position="1"/>
        <end position="104"/>
    </location>
</feature>
<evidence type="ECO:0000313" key="9">
    <source>
        <dbReference type="EMBL" id="MFF0545587.1"/>
    </source>
</evidence>
<keyword evidence="10" id="KW-1185">Reference proteome</keyword>
<dbReference type="EC" id="3.5.2.17" evidence="7"/>
<dbReference type="Pfam" id="PF00576">
    <property type="entry name" value="Transthyretin"/>
    <property type="match status" value="1"/>
</dbReference>
<comment type="catalytic activity">
    <reaction evidence="1 7">
        <text>5-hydroxyisourate + H2O = 5-hydroxy-2-oxo-4-ureido-2,5-dihydro-1H-imidazole-5-carboxylate + H(+)</text>
        <dbReference type="Rhea" id="RHEA:23736"/>
        <dbReference type="ChEBI" id="CHEBI:15377"/>
        <dbReference type="ChEBI" id="CHEBI:15378"/>
        <dbReference type="ChEBI" id="CHEBI:18072"/>
        <dbReference type="ChEBI" id="CHEBI:58639"/>
        <dbReference type="EC" id="3.5.2.17"/>
    </reaction>
</comment>
<evidence type="ECO:0000256" key="1">
    <source>
        <dbReference type="ARBA" id="ARBA00001043"/>
    </source>
</evidence>
<organism evidence="9 10">
    <name type="scientific">Nocardia thailandica</name>
    <dbReference type="NCBI Taxonomy" id="257275"/>
    <lineage>
        <taxon>Bacteria</taxon>
        <taxon>Bacillati</taxon>
        <taxon>Actinomycetota</taxon>
        <taxon>Actinomycetes</taxon>
        <taxon>Mycobacteriales</taxon>
        <taxon>Nocardiaceae</taxon>
        <taxon>Nocardia</taxon>
    </lineage>
</organism>
<dbReference type="InterPro" id="IPR014306">
    <property type="entry name" value="Hydroxyisourate_hydrolase"/>
</dbReference>
<dbReference type="RefSeq" id="WP_043658686.1">
    <property type="nucleotide sequence ID" value="NZ_JBIAMX010000015.1"/>
</dbReference>
<evidence type="ECO:0000256" key="7">
    <source>
        <dbReference type="RuleBase" id="RU361270"/>
    </source>
</evidence>
<evidence type="ECO:0000313" key="10">
    <source>
        <dbReference type="Proteomes" id="UP001601444"/>
    </source>
</evidence>
<dbReference type="CDD" id="cd05822">
    <property type="entry name" value="TLP_HIUase"/>
    <property type="match status" value="1"/>
</dbReference>
<dbReference type="PRINTS" id="PR00189">
    <property type="entry name" value="TRNSTHYRETIN"/>
</dbReference>
<dbReference type="GO" id="GO:0033971">
    <property type="term" value="F:hydroxyisourate hydrolase activity"/>
    <property type="evidence" value="ECO:0007669"/>
    <property type="project" value="UniProtKB-EC"/>
</dbReference>
<dbReference type="SMART" id="SM00095">
    <property type="entry name" value="TR_THY"/>
    <property type="match status" value="1"/>
</dbReference>
<sequence length="105" mass="11097">MTGLSTHVLDAVRGLPAAGVAVTLFRGGEAVASGATDTDGRIGTLATELPDGVYRLSFDTGEYFARTGTDTFYPEVSITFAARGERHLHVPLLLSPFAFSTYRGS</sequence>
<keyword evidence="5 7" id="KW-0659">Purine metabolism</keyword>
<dbReference type="InterPro" id="IPR000895">
    <property type="entry name" value="Transthyretin/HIU_hydrolase"/>
</dbReference>